<evidence type="ECO:0000256" key="7">
    <source>
        <dbReference type="ARBA" id="ARBA00022723"/>
    </source>
</evidence>
<dbReference type="SMART" id="SM00644">
    <property type="entry name" value="Ami_2"/>
    <property type="match status" value="1"/>
</dbReference>
<dbReference type="AlphaFoldDB" id="A0A0N0XJZ7"/>
<evidence type="ECO:0000256" key="11">
    <source>
        <dbReference type="ARBA" id="ARBA00039257"/>
    </source>
</evidence>
<keyword evidence="9" id="KW-0862">Zinc</keyword>
<dbReference type="GO" id="GO:0071555">
    <property type="term" value="P:cell wall organization"/>
    <property type="evidence" value="ECO:0007669"/>
    <property type="project" value="UniProtKB-KW"/>
</dbReference>
<comment type="catalytic activity">
    <reaction evidence="1">
        <text>Hydrolyzes the link between N-acetylmuramoyl residues and L-amino acid residues in certain cell-wall glycopeptides.</text>
        <dbReference type="EC" id="3.5.1.28"/>
    </reaction>
</comment>
<dbReference type="InterPro" id="IPR051206">
    <property type="entry name" value="NAMLAA_amidase_2"/>
</dbReference>
<proteinExistence type="inferred from homology"/>
<evidence type="ECO:0000256" key="2">
    <source>
        <dbReference type="ARBA" id="ARBA00001947"/>
    </source>
</evidence>
<evidence type="ECO:0000313" key="14">
    <source>
        <dbReference type="EMBL" id="KPC54100.1"/>
    </source>
</evidence>
<feature type="domain" description="N-acetylmuramoyl-L-alanine amidase" evidence="13">
    <location>
        <begin position="18"/>
        <end position="165"/>
    </location>
</feature>
<evidence type="ECO:0000256" key="10">
    <source>
        <dbReference type="ARBA" id="ARBA00023316"/>
    </source>
</evidence>
<dbReference type="STRING" id="857265.WG78_05605"/>
<gene>
    <name evidence="14" type="primary">ampD</name>
    <name evidence="14" type="ORF">WG78_05605</name>
</gene>
<dbReference type="GO" id="GO:0009254">
    <property type="term" value="P:peptidoglycan turnover"/>
    <property type="evidence" value="ECO:0007669"/>
    <property type="project" value="TreeGrafter"/>
</dbReference>
<dbReference type="InterPro" id="IPR036505">
    <property type="entry name" value="Amidase/PGRP_sf"/>
</dbReference>
<comment type="subcellular location">
    <subcellularLocation>
        <location evidence="3">Cytoplasm</location>
    </subcellularLocation>
</comment>
<evidence type="ECO:0000256" key="4">
    <source>
        <dbReference type="ARBA" id="ARBA00007553"/>
    </source>
</evidence>
<reference evidence="14 15" key="1">
    <citation type="submission" date="2015-07" db="EMBL/GenBank/DDBJ databases">
        <title>Draft genome sequence of the Amantichitinum ursilacus IGB-41, a new chitin-degrading bacterium.</title>
        <authorList>
            <person name="Kirstahler P."/>
            <person name="Guenther M."/>
            <person name="Grumaz C."/>
            <person name="Rupp S."/>
            <person name="Zibek S."/>
            <person name="Sohn K."/>
        </authorList>
    </citation>
    <scope>NUCLEOTIDE SEQUENCE [LARGE SCALE GENOMIC DNA]</scope>
    <source>
        <strain evidence="14 15">IGB-41</strain>
    </source>
</reference>
<keyword evidence="6" id="KW-0963">Cytoplasm</keyword>
<comment type="cofactor">
    <cofactor evidence="2">
        <name>Zn(2+)</name>
        <dbReference type="ChEBI" id="CHEBI:29105"/>
    </cofactor>
</comment>
<keyword evidence="15" id="KW-1185">Reference proteome</keyword>
<evidence type="ECO:0000256" key="9">
    <source>
        <dbReference type="ARBA" id="ARBA00022833"/>
    </source>
</evidence>
<dbReference type="CDD" id="cd06583">
    <property type="entry name" value="PGRP"/>
    <property type="match status" value="1"/>
</dbReference>
<dbReference type="EC" id="3.5.1.28" evidence="5"/>
<comment type="similarity">
    <text evidence="4">Belongs to the N-acetylmuramoyl-L-alanine amidase 2 family.</text>
</comment>
<dbReference type="PATRIC" id="fig|857265.3.peg.1147"/>
<evidence type="ECO:0000256" key="12">
    <source>
        <dbReference type="ARBA" id="ARBA00042615"/>
    </source>
</evidence>
<dbReference type="PANTHER" id="PTHR30417">
    <property type="entry name" value="N-ACETYLMURAMOYL-L-ALANINE AMIDASE AMID"/>
    <property type="match status" value="1"/>
</dbReference>
<accession>A0A0N0XJZ7</accession>
<evidence type="ECO:0000256" key="8">
    <source>
        <dbReference type="ARBA" id="ARBA00022801"/>
    </source>
</evidence>
<dbReference type="Proteomes" id="UP000037939">
    <property type="component" value="Unassembled WGS sequence"/>
</dbReference>
<protein>
    <recommendedName>
        <fullName evidence="11">1,6-anhydro-N-acetylmuramyl-L-alanine amidase AmpD</fullName>
        <ecNumber evidence="5">3.5.1.28</ecNumber>
    </recommendedName>
    <alternativeName>
        <fullName evidence="12">N-acetylmuramoyl-L-alanine amidase</fullName>
    </alternativeName>
</protein>
<dbReference type="EMBL" id="LAQT01000003">
    <property type="protein sequence ID" value="KPC54100.1"/>
    <property type="molecule type" value="Genomic_DNA"/>
</dbReference>
<dbReference type="OrthoDB" id="9794842at2"/>
<dbReference type="NCBIfam" id="NF008758">
    <property type="entry name" value="PRK11789.1"/>
    <property type="match status" value="1"/>
</dbReference>
<dbReference type="GO" id="GO:0008745">
    <property type="term" value="F:N-acetylmuramoyl-L-alanine amidase activity"/>
    <property type="evidence" value="ECO:0007669"/>
    <property type="project" value="UniProtKB-EC"/>
</dbReference>
<dbReference type="RefSeq" id="WP_053936807.1">
    <property type="nucleotide sequence ID" value="NZ_LAQT01000003.1"/>
</dbReference>
<organism evidence="14 15">
    <name type="scientific">Amantichitinum ursilacus</name>
    <dbReference type="NCBI Taxonomy" id="857265"/>
    <lineage>
        <taxon>Bacteria</taxon>
        <taxon>Pseudomonadati</taxon>
        <taxon>Pseudomonadota</taxon>
        <taxon>Betaproteobacteria</taxon>
        <taxon>Neisseriales</taxon>
        <taxon>Chitinibacteraceae</taxon>
        <taxon>Amantichitinum</taxon>
    </lineage>
</organism>
<evidence type="ECO:0000256" key="3">
    <source>
        <dbReference type="ARBA" id="ARBA00004496"/>
    </source>
</evidence>
<sequence>MNAFDAAGWYANARHVPSPNQSPRPDGVAVDVLVLHNISLPPGQFGGDTVEQLFTNSLAPTDPLFADLGALRVSAHFFIRRDGAVLQFVPVLQKAFHAGVSHWRGRDSCNDFSVGIELEGTDHIAYTEPQYAALIELAAHLTRFCGLRCVVGHNDIAPLRKTDPGPYFDWRRIYVALPQLEPE</sequence>
<dbReference type="SUPFAM" id="SSF55846">
    <property type="entry name" value="N-acetylmuramoyl-L-alanine amidase-like"/>
    <property type="match status" value="1"/>
</dbReference>
<evidence type="ECO:0000313" key="15">
    <source>
        <dbReference type="Proteomes" id="UP000037939"/>
    </source>
</evidence>
<evidence type="ECO:0000256" key="6">
    <source>
        <dbReference type="ARBA" id="ARBA00022490"/>
    </source>
</evidence>
<dbReference type="Pfam" id="PF01510">
    <property type="entry name" value="Amidase_2"/>
    <property type="match status" value="1"/>
</dbReference>
<name>A0A0N0XJZ7_9NEIS</name>
<evidence type="ECO:0000256" key="1">
    <source>
        <dbReference type="ARBA" id="ARBA00001561"/>
    </source>
</evidence>
<dbReference type="InterPro" id="IPR002502">
    <property type="entry name" value="Amidase_domain"/>
</dbReference>
<dbReference type="PANTHER" id="PTHR30417:SF4">
    <property type="entry name" value="1,6-ANHYDRO-N-ACETYLMURAMYL-L-ALANINE AMIDASE AMPD"/>
    <property type="match status" value="1"/>
</dbReference>
<comment type="caution">
    <text evidence="14">The sequence shown here is derived from an EMBL/GenBank/DDBJ whole genome shotgun (WGS) entry which is preliminary data.</text>
</comment>
<evidence type="ECO:0000256" key="5">
    <source>
        <dbReference type="ARBA" id="ARBA00011901"/>
    </source>
</evidence>
<keyword evidence="7" id="KW-0479">Metal-binding</keyword>
<dbReference type="GO" id="GO:0046872">
    <property type="term" value="F:metal ion binding"/>
    <property type="evidence" value="ECO:0007669"/>
    <property type="project" value="UniProtKB-KW"/>
</dbReference>
<keyword evidence="8 14" id="KW-0378">Hydrolase</keyword>
<dbReference type="GO" id="GO:0009253">
    <property type="term" value="P:peptidoglycan catabolic process"/>
    <property type="evidence" value="ECO:0007669"/>
    <property type="project" value="InterPro"/>
</dbReference>
<dbReference type="Gene3D" id="3.40.80.10">
    <property type="entry name" value="Peptidoglycan recognition protein-like"/>
    <property type="match status" value="1"/>
</dbReference>
<dbReference type="GO" id="GO:0005737">
    <property type="term" value="C:cytoplasm"/>
    <property type="evidence" value="ECO:0007669"/>
    <property type="project" value="UniProtKB-SubCell"/>
</dbReference>
<evidence type="ECO:0000259" key="13">
    <source>
        <dbReference type="SMART" id="SM00644"/>
    </source>
</evidence>
<keyword evidence="10" id="KW-0961">Cell wall biogenesis/degradation</keyword>